<name>E6TZQ8_EVAC2</name>
<dbReference type="OrthoDB" id="2986701at2"/>
<protein>
    <submittedName>
        <fullName evidence="1">Uncharacterized protein</fullName>
    </submittedName>
</protein>
<accession>E6TZQ8</accession>
<proteinExistence type="predicted"/>
<dbReference type="EMBL" id="CP002394">
    <property type="protein sequence ID" value="ADU31364.1"/>
    <property type="molecule type" value="Genomic_DNA"/>
</dbReference>
<dbReference type="HOGENOM" id="CLU_952047_0_0_9"/>
<evidence type="ECO:0000313" key="2">
    <source>
        <dbReference type="Proteomes" id="UP000001401"/>
    </source>
</evidence>
<dbReference type="KEGG" id="bco:Bcell_3121"/>
<dbReference type="AlphaFoldDB" id="E6TZQ8"/>
<organism evidence="1 2">
    <name type="scientific">Evansella cellulosilytica (strain ATCC 21833 / DSM 2522 / FERM P-1141 / JCM 9156 / N-4)</name>
    <name type="common">Bacillus cellulosilyticus</name>
    <dbReference type="NCBI Taxonomy" id="649639"/>
    <lineage>
        <taxon>Bacteria</taxon>
        <taxon>Bacillati</taxon>
        <taxon>Bacillota</taxon>
        <taxon>Bacilli</taxon>
        <taxon>Bacillales</taxon>
        <taxon>Bacillaceae</taxon>
        <taxon>Evansella</taxon>
    </lineage>
</organism>
<gene>
    <name evidence="1" type="ordered locus">Bcell_3121</name>
</gene>
<dbReference type="RefSeq" id="WP_013489695.1">
    <property type="nucleotide sequence ID" value="NC_014829.1"/>
</dbReference>
<dbReference type="eggNOG" id="ENOG50340KT">
    <property type="taxonomic scope" value="Bacteria"/>
</dbReference>
<evidence type="ECO:0000313" key="1">
    <source>
        <dbReference type="EMBL" id="ADU31364.1"/>
    </source>
</evidence>
<reference evidence="1 2" key="1">
    <citation type="submission" date="2010-12" db="EMBL/GenBank/DDBJ databases">
        <title>Complete sequence of Bacillus cellulosilyticus DSM 2522.</title>
        <authorList>
            <consortium name="US DOE Joint Genome Institute"/>
            <person name="Lucas S."/>
            <person name="Copeland A."/>
            <person name="Lapidus A."/>
            <person name="Cheng J.-F."/>
            <person name="Bruce D."/>
            <person name="Goodwin L."/>
            <person name="Pitluck S."/>
            <person name="Chertkov O."/>
            <person name="Detter J.C."/>
            <person name="Han C."/>
            <person name="Tapia R."/>
            <person name="Land M."/>
            <person name="Hauser L."/>
            <person name="Jeffries C."/>
            <person name="Kyrpides N."/>
            <person name="Ivanova N."/>
            <person name="Mikhailova N."/>
            <person name="Brumm P."/>
            <person name="Mead D."/>
            <person name="Woyke T."/>
        </authorList>
    </citation>
    <scope>NUCLEOTIDE SEQUENCE [LARGE SCALE GENOMIC DNA]</scope>
    <source>
        <strain evidence="2">ATCC 21833 / DSM 2522 / FERM P-1141 / JCM 9156 / N-4</strain>
    </source>
</reference>
<dbReference type="STRING" id="649639.Bcell_3121"/>
<sequence length="306" mass="36027">MVSLHDIQQSYGFNQAQWKVNGELLSTEKGMKRVTLWPDEKLARWHAQWRDRLAEKTGVLTNRMIQTAQGERILLTEAGWITLHDEVTSLYSFQDQEKQFGFFLGQYFTLEMDEFHIDFEEPIVTEETKKKLYMQIPHYKDNKDARFLEAIRKESLLRLSKANSLKEQGDNVIEPVVAPVHSLDQGKIVFEGLHWTHNNGKPEQGYRSLRLILSEWLERYGQASLFKLLDEVDNYFPLNNKHGQNLLVDCLIPWEFITFLSSVKNVDDAEEMAMWKEKLSYQWESSRKLVKAIVEWLDVTRERVTV</sequence>
<keyword evidence="2" id="KW-1185">Reference proteome</keyword>
<dbReference type="Proteomes" id="UP000001401">
    <property type="component" value="Chromosome"/>
</dbReference>